<sequence length="268" mass="30933">MSDPKDLKYFIKPLLTSFITELDYSPLTSTDNASLWKAMRLYADGTGVPYDEGTHSGKCFKIGYTYPIVCFPHHPVEVQTFIGIYSWLGLLLDDEAVTYPDEFEMFHQRFCAGQKQPIPLLQGWADLMNLAFEHWDPVVANFIVAASLNFLNANALQARDEFAKFERTKAGHSWAWFIREKDGVGEAYAWFTFPKRLCADKSRFMEVIPDLSMWIGLTNDVLSFWKEELAGEKHNYIHSRGWYMDKDTLSTFEDIVDEVKSKTRDTIC</sequence>
<dbReference type="SUPFAM" id="SSF48576">
    <property type="entry name" value="Terpenoid synthases"/>
    <property type="match status" value="1"/>
</dbReference>
<gene>
    <name evidence="3" type="ORF">FLONG3_7001</name>
</gene>
<dbReference type="Pfam" id="PF06330">
    <property type="entry name" value="TRI5"/>
    <property type="match status" value="1"/>
</dbReference>
<keyword evidence="4" id="KW-1185">Reference proteome</keyword>
<evidence type="ECO:0000313" key="3">
    <source>
        <dbReference type="EMBL" id="RGP71697.1"/>
    </source>
</evidence>
<evidence type="ECO:0000256" key="2">
    <source>
        <dbReference type="ARBA" id="ARBA00023239"/>
    </source>
</evidence>
<keyword evidence="2" id="KW-0456">Lyase</keyword>
<dbReference type="OrthoDB" id="2998174at2759"/>
<comment type="similarity">
    <text evidence="1">Belongs to the trichodiene synthase family.</text>
</comment>
<dbReference type="GO" id="GO:0016838">
    <property type="term" value="F:carbon-oxygen lyase activity, acting on phosphates"/>
    <property type="evidence" value="ECO:0007669"/>
    <property type="project" value="InterPro"/>
</dbReference>
<dbReference type="AlphaFoldDB" id="A0A395SHV7"/>
<dbReference type="InterPro" id="IPR024652">
    <property type="entry name" value="Trichodiene_synth"/>
</dbReference>
<accession>A0A395SHV7</accession>
<evidence type="ECO:0000256" key="1">
    <source>
        <dbReference type="ARBA" id="ARBA00007946"/>
    </source>
</evidence>
<reference evidence="3 4" key="1">
    <citation type="journal article" date="2018" name="PLoS Pathog.">
        <title>Evolution of structural diversity of trichothecenes, a family of toxins produced by plant pathogenic and entomopathogenic fungi.</title>
        <authorList>
            <person name="Proctor R.H."/>
            <person name="McCormick S.P."/>
            <person name="Kim H.S."/>
            <person name="Cardoza R.E."/>
            <person name="Stanley A.M."/>
            <person name="Lindo L."/>
            <person name="Kelly A."/>
            <person name="Brown D.W."/>
            <person name="Lee T."/>
            <person name="Vaughan M.M."/>
            <person name="Alexander N.J."/>
            <person name="Busman M."/>
            <person name="Gutierrez S."/>
        </authorList>
    </citation>
    <scope>NUCLEOTIDE SEQUENCE [LARGE SCALE GENOMIC DNA]</scope>
    <source>
        <strain evidence="3 4">NRRL 20695</strain>
    </source>
</reference>
<proteinExistence type="inferred from homology"/>
<name>A0A395SHV7_9HYPO</name>
<dbReference type="EMBL" id="PXOG01000155">
    <property type="protein sequence ID" value="RGP71697.1"/>
    <property type="molecule type" value="Genomic_DNA"/>
</dbReference>
<comment type="caution">
    <text evidence="3">The sequence shown here is derived from an EMBL/GenBank/DDBJ whole genome shotgun (WGS) entry which is preliminary data.</text>
</comment>
<evidence type="ECO:0000313" key="4">
    <source>
        <dbReference type="Proteomes" id="UP000266234"/>
    </source>
</evidence>
<dbReference type="Proteomes" id="UP000266234">
    <property type="component" value="Unassembled WGS sequence"/>
</dbReference>
<organism evidence="3 4">
    <name type="scientific">Fusarium longipes</name>
    <dbReference type="NCBI Taxonomy" id="694270"/>
    <lineage>
        <taxon>Eukaryota</taxon>
        <taxon>Fungi</taxon>
        <taxon>Dikarya</taxon>
        <taxon>Ascomycota</taxon>
        <taxon>Pezizomycotina</taxon>
        <taxon>Sordariomycetes</taxon>
        <taxon>Hypocreomycetidae</taxon>
        <taxon>Hypocreales</taxon>
        <taxon>Nectriaceae</taxon>
        <taxon>Fusarium</taxon>
    </lineage>
</organism>
<dbReference type="Gene3D" id="1.10.600.10">
    <property type="entry name" value="Farnesyl Diphosphate Synthase"/>
    <property type="match status" value="1"/>
</dbReference>
<dbReference type="STRING" id="694270.A0A395SHV7"/>
<dbReference type="InterPro" id="IPR008949">
    <property type="entry name" value="Isoprenoid_synthase_dom_sf"/>
</dbReference>
<protein>
    <submittedName>
        <fullName evidence="3">Longiborneol synthase</fullName>
    </submittedName>
</protein>